<proteinExistence type="predicted"/>
<reference evidence="2 3" key="1">
    <citation type="submission" date="2019-08" db="EMBL/GenBank/DDBJ databases">
        <authorList>
            <person name="Peeters C."/>
        </authorList>
    </citation>
    <scope>NUCLEOTIDE SEQUENCE [LARGE SCALE GENOMIC DNA]</scope>
    <source>
        <strain evidence="2 3">LMG 31121</strain>
    </source>
</reference>
<evidence type="ECO:0000313" key="2">
    <source>
        <dbReference type="EMBL" id="VVE85906.1"/>
    </source>
</evidence>
<organism evidence="2 3">
    <name type="scientific">Pandoraea sputorum</name>
    <dbReference type="NCBI Taxonomy" id="93222"/>
    <lineage>
        <taxon>Bacteria</taxon>
        <taxon>Pseudomonadati</taxon>
        <taxon>Pseudomonadota</taxon>
        <taxon>Betaproteobacteria</taxon>
        <taxon>Burkholderiales</taxon>
        <taxon>Burkholderiaceae</taxon>
        <taxon>Pandoraea</taxon>
    </lineage>
</organism>
<keyword evidence="1" id="KW-0175">Coiled coil</keyword>
<dbReference type="Proteomes" id="UP000335538">
    <property type="component" value="Unassembled WGS sequence"/>
</dbReference>
<dbReference type="EMBL" id="CABPSR010000045">
    <property type="protein sequence ID" value="VVE85906.1"/>
    <property type="molecule type" value="Genomic_DNA"/>
</dbReference>
<name>A0A5E5BKW2_9BURK</name>
<accession>A0A5E5BKW2</accession>
<dbReference type="AlphaFoldDB" id="A0A5E5BKW2"/>
<protein>
    <submittedName>
        <fullName evidence="2">Transposase</fullName>
    </submittedName>
</protein>
<gene>
    <name evidence="2" type="ORF">PSP31121_05539</name>
</gene>
<feature type="coiled-coil region" evidence="1">
    <location>
        <begin position="51"/>
        <end position="78"/>
    </location>
</feature>
<sequence>MALYESHGLVDEALHGWCRERGLFAHHLAQWRADFCAGGAAVRRRESAQDVRGLKQTNVALQRELKRTETALAEAAALLVLQKNTVRCSGTRPNDLA</sequence>
<evidence type="ECO:0000256" key="1">
    <source>
        <dbReference type="SAM" id="Coils"/>
    </source>
</evidence>
<evidence type="ECO:0000313" key="3">
    <source>
        <dbReference type="Proteomes" id="UP000335538"/>
    </source>
</evidence>